<name>A0AB39P361_9ACTN</name>
<reference evidence="1" key="1">
    <citation type="submission" date="2024-07" db="EMBL/GenBank/DDBJ databases">
        <authorList>
            <person name="Yu S.T."/>
        </authorList>
    </citation>
    <scope>NUCLEOTIDE SEQUENCE</scope>
    <source>
        <strain evidence="1">R21</strain>
    </source>
</reference>
<proteinExistence type="predicted"/>
<dbReference type="Gene3D" id="1.10.620.20">
    <property type="entry name" value="Ribonucleotide Reductase, subunit A"/>
    <property type="match status" value="1"/>
</dbReference>
<dbReference type="RefSeq" id="WP_369231292.1">
    <property type="nucleotide sequence ID" value="NZ_CP163435.1"/>
</dbReference>
<dbReference type="SUPFAM" id="SSF47240">
    <property type="entry name" value="Ferritin-like"/>
    <property type="match status" value="1"/>
</dbReference>
<dbReference type="EMBL" id="CP163435">
    <property type="protein sequence ID" value="XDQ24547.1"/>
    <property type="molecule type" value="Genomic_DNA"/>
</dbReference>
<organism evidence="1">
    <name type="scientific">Streptomyces sp. R21</name>
    <dbReference type="NCBI Taxonomy" id="3238627"/>
    <lineage>
        <taxon>Bacteria</taxon>
        <taxon>Bacillati</taxon>
        <taxon>Actinomycetota</taxon>
        <taxon>Actinomycetes</taxon>
        <taxon>Kitasatosporales</taxon>
        <taxon>Streptomycetaceae</taxon>
        <taxon>Streptomyces</taxon>
    </lineage>
</organism>
<sequence length="325" mass="35773">MQTHDPATPSVSAVPAEADWERAPSLVDGAMNLELTAASCDLRYWLRSVPNGTLRGQVLGHDPGVRPLDVTREPGPLHQALTQELAFRSIAEEKATRAIAHLVALAPSVETMEFYATQLIDEARHAMVFRNHLRALGVETTPQALGQLAGTDRNAVLIPLEDLGLHVLSYQGDFIGGVVVLTILVEGVLAPAAELSERKWRIFDPAVADIERGAGIDEIRHLSVGSSIARDHLLAHPEDKPRLLELVQRGQALWNDLPVADMVLRREILFQEGLDKHAGLVGDYEIWPGRRLVDTTVEERIGTALEWSETMQVRRLAYMGLTDTP</sequence>
<dbReference type="AlphaFoldDB" id="A0AB39P361"/>
<gene>
    <name evidence="1" type="ORF">AB5J56_07570</name>
</gene>
<dbReference type="GO" id="GO:0016491">
    <property type="term" value="F:oxidoreductase activity"/>
    <property type="evidence" value="ECO:0007669"/>
    <property type="project" value="InterPro"/>
</dbReference>
<evidence type="ECO:0000313" key="1">
    <source>
        <dbReference type="EMBL" id="XDQ24547.1"/>
    </source>
</evidence>
<dbReference type="InterPro" id="IPR009078">
    <property type="entry name" value="Ferritin-like_SF"/>
</dbReference>
<dbReference type="InterPro" id="IPR012348">
    <property type="entry name" value="RNR-like"/>
</dbReference>
<accession>A0AB39P361</accession>
<protein>
    <submittedName>
        <fullName evidence="1">VlmB-like protein</fullName>
    </submittedName>
</protein>